<dbReference type="InterPro" id="IPR008995">
    <property type="entry name" value="Mo/tungstate-bd_C_term_dom"/>
</dbReference>
<protein>
    <recommendedName>
        <fullName evidence="3">Mop domain-containing protein</fullName>
    </recommendedName>
</protein>
<proteinExistence type="predicted"/>
<keyword evidence="5" id="KW-1185">Reference proteome</keyword>
<dbReference type="InterPro" id="IPR004606">
    <property type="entry name" value="Mop_domain"/>
</dbReference>
<dbReference type="Gene3D" id="2.40.50.100">
    <property type="match status" value="1"/>
</dbReference>
<evidence type="ECO:0000313" key="4">
    <source>
        <dbReference type="EMBL" id="CAD7289072.1"/>
    </source>
</evidence>
<dbReference type="InterPro" id="IPR005116">
    <property type="entry name" value="Transp-assoc_OB_typ1"/>
</dbReference>
<evidence type="ECO:0000256" key="1">
    <source>
        <dbReference type="ARBA" id="ARBA00022505"/>
    </source>
</evidence>
<evidence type="ECO:0000313" key="5">
    <source>
        <dbReference type="Proteomes" id="UP000789803"/>
    </source>
</evidence>
<dbReference type="EMBL" id="CAJHOF010000012">
    <property type="protein sequence ID" value="CAD7289072.1"/>
    <property type="molecule type" value="Genomic_DNA"/>
</dbReference>
<gene>
    <name evidence="4" type="ORF">LMG7974_01328</name>
</gene>
<dbReference type="Pfam" id="PF03459">
    <property type="entry name" value="TOBE"/>
    <property type="match status" value="1"/>
</dbReference>
<dbReference type="Proteomes" id="UP000789803">
    <property type="component" value="Unassembled WGS sequence"/>
</dbReference>
<name>A0ABN7KC72_9BACT</name>
<accession>A0ABN7KC72</accession>
<evidence type="ECO:0000256" key="2">
    <source>
        <dbReference type="PROSITE-ProRule" id="PRU01213"/>
    </source>
</evidence>
<comment type="caution">
    <text evidence="4">The sequence shown here is derived from an EMBL/GenBank/DDBJ whole genome shotgun (WGS) entry which is preliminary data.</text>
</comment>
<evidence type="ECO:0000259" key="3">
    <source>
        <dbReference type="PROSITE" id="PS51866"/>
    </source>
</evidence>
<feature type="domain" description="Mop" evidence="3">
    <location>
        <begin position="61"/>
        <end position="126"/>
    </location>
</feature>
<keyword evidence="1 2" id="KW-0500">Molybdenum</keyword>
<dbReference type="RefSeq" id="WP_229933120.1">
    <property type="nucleotide sequence ID" value="NZ_CAJHOF010000012.1"/>
</dbReference>
<dbReference type="SUPFAM" id="SSF50331">
    <property type="entry name" value="MOP-like"/>
    <property type="match status" value="1"/>
</dbReference>
<sequence length="128" mass="14256">MIRAKVKSIDVKDGVSLVVFNANNTHLVMLSLENIALKIDQDVMLNAKSSDVFVAKSSIKNSSINNELKCKITNIRFGEILSVLSLDFDGEILQSMITTRSALTLNLKQDDEIFVYIKSTSLYISEIL</sequence>
<reference evidence="4 5" key="1">
    <citation type="submission" date="2020-11" db="EMBL/GenBank/DDBJ databases">
        <authorList>
            <person name="Peeters C."/>
        </authorList>
    </citation>
    <scope>NUCLEOTIDE SEQUENCE [LARGE SCALE GENOMIC DNA]</scope>
    <source>
        <strain evidence="4 5">LMG 7974</strain>
    </source>
</reference>
<organism evidence="4 5">
    <name type="scientific">Campylobacter majalis</name>
    <dbReference type="NCBI Taxonomy" id="2790656"/>
    <lineage>
        <taxon>Bacteria</taxon>
        <taxon>Pseudomonadati</taxon>
        <taxon>Campylobacterota</taxon>
        <taxon>Epsilonproteobacteria</taxon>
        <taxon>Campylobacterales</taxon>
        <taxon>Campylobacteraceae</taxon>
        <taxon>Campylobacter</taxon>
    </lineage>
</organism>
<dbReference type="PROSITE" id="PS51866">
    <property type="entry name" value="MOP"/>
    <property type="match status" value="1"/>
</dbReference>